<keyword evidence="1 7" id="KW-0813">Transport</keyword>
<dbReference type="RefSeq" id="XP_038776904.1">
    <property type="nucleotide sequence ID" value="XM_038920976.1"/>
</dbReference>
<dbReference type="GO" id="GO:0031965">
    <property type="term" value="C:nuclear membrane"/>
    <property type="evidence" value="ECO:0007669"/>
    <property type="project" value="UniProtKB-SubCell"/>
</dbReference>
<evidence type="ECO:0000256" key="7">
    <source>
        <dbReference type="RuleBase" id="RU365072"/>
    </source>
</evidence>
<dbReference type="GO" id="GO:0006406">
    <property type="term" value="P:mRNA export from nucleus"/>
    <property type="evidence" value="ECO:0007669"/>
    <property type="project" value="TreeGrafter"/>
</dbReference>
<dbReference type="PANTHER" id="PTHR13003">
    <property type="entry name" value="NUP107-RELATED"/>
    <property type="match status" value="1"/>
</dbReference>
<comment type="function">
    <text evidence="7">Functions as a component of the nuclear pore complex (NPC).</text>
</comment>
<keyword evidence="4 7" id="KW-0811">Translocation</keyword>
<dbReference type="KEGG" id="bnn:FOA43_000649"/>
<organism evidence="8 9">
    <name type="scientific">Eeniella nana</name>
    <name type="common">Yeast</name>
    <name type="synonym">Brettanomyces nanus</name>
    <dbReference type="NCBI Taxonomy" id="13502"/>
    <lineage>
        <taxon>Eukaryota</taxon>
        <taxon>Fungi</taxon>
        <taxon>Dikarya</taxon>
        <taxon>Ascomycota</taxon>
        <taxon>Saccharomycotina</taxon>
        <taxon>Pichiomycetes</taxon>
        <taxon>Pichiales</taxon>
        <taxon>Pichiaceae</taxon>
        <taxon>Brettanomyces</taxon>
    </lineage>
</organism>
<evidence type="ECO:0000256" key="6">
    <source>
        <dbReference type="ARBA" id="ARBA00023242"/>
    </source>
</evidence>
<keyword evidence="7" id="KW-0472">Membrane</keyword>
<dbReference type="Pfam" id="PF04121">
    <property type="entry name" value="Nup84_Nup100"/>
    <property type="match status" value="1"/>
</dbReference>
<dbReference type="OrthoDB" id="3098at2759"/>
<keyword evidence="9" id="KW-1185">Reference proteome</keyword>
<comment type="similarity">
    <text evidence="7">Belongs to the nucleoporin Nup84/Nup107 family.</text>
</comment>
<comment type="subunit">
    <text evidence="7">Part of the nuclear pore complex (NPC).</text>
</comment>
<dbReference type="InterPro" id="IPR007252">
    <property type="entry name" value="Nup84/Nup107"/>
</dbReference>
<dbReference type="GO" id="GO:0017056">
    <property type="term" value="F:structural constituent of nuclear pore"/>
    <property type="evidence" value="ECO:0007669"/>
    <property type="project" value="UniProtKB-UniRule"/>
</dbReference>
<keyword evidence="5 7" id="KW-0906">Nuclear pore complex</keyword>
<dbReference type="Gene3D" id="1.10.3450.20">
    <property type="match status" value="1"/>
</dbReference>
<evidence type="ECO:0000256" key="2">
    <source>
        <dbReference type="ARBA" id="ARBA00022816"/>
    </source>
</evidence>
<evidence type="ECO:0000313" key="9">
    <source>
        <dbReference type="Proteomes" id="UP000662931"/>
    </source>
</evidence>
<evidence type="ECO:0000256" key="1">
    <source>
        <dbReference type="ARBA" id="ARBA00022448"/>
    </source>
</evidence>
<dbReference type="EMBL" id="CP064812">
    <property type="protein sequence ID" value="QPG73339.1"/>
    <property type="molecule type" value="Genomic_DNA"/>
</dbReference>
<dbReference type="Proteomes" id="UP000662931">
    <property type="component" value="Chromosome 1"/>
</dbReference>
<dbReference type="PANTHER" id="PTHR13003:SF2">
    <property type="entry name" value="NUCLEAR PORE COMPLEX PROTEIN NUP107"/>
    <property type="match status" value="1"/>
</dbReference>
<evidence type="ECO:0000256" key="3">
    <source>
        <dbReference type="ARBA" id="ARBA00022927"/>
    </source>
</evidence>
<sequence length="780" mass="89472">MVSSTDQSLDTQDIDLLIDNDDVQTSFARVLKDFRLNFGETQLGDIIDGFKKISYKQLLEVYNKEKLESSGKELENWILEGKLWSLIQSLLDVKFSKELMIDGSNRKKNNDIEWINGDICSYSSDTVLQDRILSENDFLLQVYSVFKALSKDFNLDLNHSDDIDLNQLQLTKWMNTKMSLQSNQASSNLVSQLDADAPLRTNAQVDPRDIQKDALFYQKAFNLLISDDISQVNELCKQTNNWDFAIAVCGLQDFVNPAIDLGDFDAHPVGIKQKLLWRRAVYKVVSSALSKPEAGCYGYLCGDFLSAEELVSNWEEKLVLYLNNLLQCCLEEKLIACYKKLGKFSDIDMIYTLSSPPQASTDVNDVLNKLAADKNPEIRLQSRHPIRVMIGSIISDNVQTLMSNTLQLLNDILDSNNGGNELTEDSYMLRILTHLAILLQLIYGSRVISNIAYTKLLKSYVVRLALYKSYDQIPVYVSYIPNDKELIDVYSHFLTRYSLTHDEMRSQLRLMRQLNLPLEAILRDTVAKSFDSTTADYPVDREIVLDSAVTDMDKALYCSIYWFYESGMSADCLESVVMLMRRFLACGKLQAAIEFMDTIALPKVIDDYRRKTSIIDDSEIDETLKPYLISKSKLSELIQYQYLIDNFNMMNKFQIDEGDNAENLKKVIALAASLDKLLKTWMYDLATNGTVELDVKIYQELRRIYIPTIFNSLFELLTEHRYLSEEVLLRQAVDMVNLLADNKYRFYDLFSSTDQLKPFLQKFAAFSCKSFGERPNGIYT</sequence>
<gene>
    <name evidence="8" type="ORF">FOA43_000649</name>
</gene>
<dbReference type="GO" id="GO:0006606">
    <property type="term" value="P:protein import into nucleus"/>
    <property type="evidence" value="ECO:0007669"/>
    <property type="project" value="TreeGrafter"/>
</dbReference>
<protein>
    <recommendedName>
        <fullName evidence="7">Nuclear pore complex protein</fullName>
    </recommendedName>
</protein>
<evidence type="ECO:0000256" key="5">
    <source>
        <dbReference type="ARBA" id="ARBA00023132"/>
    </source>
</evidence>
<evidence type="ECO:0000313" key="8">
    <source>
        <dbReference type="EMBL" id="QPG73339.1"/>
    </source>
</evidence>
<accession>A0A875S0D2</accession>
<keyword evidence="2" id="KW-0509">mRNA transport</keyword>
<proteinExistence type="inferred from homology"/>
<dbReference type="Gene3D" id="1.20.190.50">
    <property type="match status" value="1"/>
</dbReference>
<dbReference type="AlphaFoldDB" id="A0A875S0D2"/>
<dbReference type="GeneID" id="62194050"/>
<name>A0A875S0D2_EENNA</name>
<dbReference type="GO" id="GO:0031080">
    <property type="term" value="C:nuclear pore outer ring"/>
    <property type="evidence" value="ECO:0007669"/>
    <property type="project" value="TreeGrafter"/>
</dbReference>
<keyword evidence="3" id="KW-0653">Protein transport</keyword>
<comment type="subcellular location">
    <subcellularLocation>
        <location evidence="7">Nucleus</location>
        <location evidence="7">Nuclear pore complex</location>
    </subcellularLocation>
    <subcellularLocation>
        <location evidence="7">Nucleus membrane</location>
    </subcellularLocation>
</comment>
<dbReference type="GO" id="GO:0000973">
    <property type="term" value="P:post-transcriptional tethering of RNA polymerase II gene DNA at nuclear periphery"/>
    <property type="evidence" value="ECO:0007669"/>
    <property type="project" value="TreeGrafter"/>
</dbReference>
<reference evidence="8" key="1">
    <citation type="submission" date="2020-10" db="EMBL/GenBank/DDBJ databases">
        <authorList>
            <person name="Roach M.J.R."/>
        </authorList>
    </citation>
    <scope>NUCLEOTIDE SEQUENCE</scope>
    <source>
        <strain evidence="8">CBS 1945</strain>
    </source>
</reference>
<keyword evidence="6 7" id="KW-0539">Nucleus</keyword>
<evidence type="ECO:0000256" key="4">
    <source>
        <dbReference type="ARBA" id="ARBA00023010"/>
    </source>
</evidence>